<sequence>MASQFRYEVDIVLVIDATGSMHHLLDEVKANALRFHDDLQAEMFAKDKEIDKLRVRVIAFRDFWYDEEPLVESDFFVMPDEAEAYSRFVQGIVASGGGDEPESGLEALAAAINSPWATGGSKRRQVIVLWTDASAHALERAQTGSPPAYPAGLPKDFDELTDLWMGQGPMSAPARRLLMYAPDATPWSSIGSYWDQNVHYMSRAGEGLQEVDYKAVLDAISQSV</sequence>
<dbReference type="SUPFAM" id="SSF53300">
    <property type="entry name" value="vWA-like"/>
    <property type="match status" value="1"/>
</dbReference>
<feature type="domain" description="VWFA" evidence="4">
    <location>
        <begin position="10"/>
        <end position="220"/>
    </location>
</feature>
<comment type="caution">
    <text evidence="5">The sequence shown here is derived from an EMBL/GenBank/DDBJ whole genome shotgun (WGS) entry which is preliminary data.</text>
</comment>
<dbReference type="InterPro" id="IPR002035">
    <property type="entry name" value="VWF_A"/>
</dbReference>
<reference evidence="5 6" key="1">
    <citation type="submission" date="2020-04" db="EMBL/GenBank/DDBJ databases">
        <title>Arthrobacter sp. nov.</title>
        <authorList>
            <person name="Liu S."/>
        </authorList>
    </citation>
    <scope>NUCLEOTIDE SEQUENCE [LARGE SCALE GENOMIC DNA]</scope>
    <source>
        <strain evidence="5 6">E918</strain>
    </source>
</reference>
<dbReference type="Gene3D" id="3.40.50.410">
    <property type="entry name" value="von Willebrand factor, type A domain"/>
    <property type="match status" value="1"/>
</dbReference>
<evidence type="ECO:0000313" key="6">
    <source>
        <dbReference type="Proteomes" id="UP000544090"/>
    </source>
</evidence>
<dbReference type="InterPro" id="IPR052969">
    <property type="entry name" value="Thr-specific_kinase-like"/>
</dbReference>
<dbReference type="CDD" id="cd00198">
    <property type="entry name" value="vWFA"/>
    <property type="match status" value="1"/>
</dbReference>
<dbReference type="InterPro" id="IPR036465">
    <property type="entry name" value="vWFA_dom_sf"/>
</dbReference>
<name>A0A7X6K504_9MICC</name>
<evidence type="ECO:0000259" key="4">
    <source>
        <dbReference type="PROSITE" id="PS50234"/>
    </source>
</evidence>
<keyword evidence="6" id="KW-1185">Reference proteome</keyword>
<dbReference type="Pfam" id="PF25106">
    <property type="entry name" value="VWA_4"/>
    <property type="match status" value="1"/>
</dbReference>
<evidence type="ECO:0000313" key="5">
    <source>
        <dbReference type="EMBL" id="NKX55942.1"/>
    </source>
</evidence>
<dbReference type="AlphaFoldDB" id="A0A7X6K504"/>
<dbReference type="Proteomes" id="UP000544090">
    <property type="component" value="Unassembled WGS sequence"/>
</dbReference>
<dbReference type="PANTHER" id="PTHR47763">
    <property type="entry name" value="ALPHA-PROTEIN KINASE VWKA"/>
    <property type="match status" value="1"/>
</dbReference>
<dbReference type="RefSeq" id="WP_168487830.1">
    <property type="nucleotide sequence ID" value="NZ_JAAZSQ010000017.1"/>
</dbReference>
<proteinExistence type="predicted"/>
<keyword evidence="3" id="KW-0732">Signal</keyword>
<comment type="subcellular location">
    <subcellularLocation>
        <location evidence="1">Secreted</location>
    </subcellularLocation>
</comment>
<evidence type="ECO:0000256" key="1">
    <source>
        <dbReference type="ARBA" id="ARBA00004613"/>
    </source>
</evidence>
<gene>
    <name evidence="5" type="ORF">HGG74_15630</name>
</gene>
<keyword evidence="2" id="KW-0964">Secreted</keyword>
<organism evidence="5 6">
    <name type="scientific">Arthrobacter mobilis</name>
    <dbReference type="NCBI Taxonomy" id="2724944"/>
    <lineage>
        <taxon>Bacteria</taxon>
        <taxon>Bacillati</taxon>
        <taxon>Actinomycetota</taxon>
        <taxon>Actinomycetes</taxon>
        <taxon>Micrococcales</taxon>
        <taxon>Micrococcaceae</taxon>
        <taxon>Arthrobacter</taxon>
    </lineage>
</organism>
<protein>
    <submittedName>
        <fullName evidence="5">VWA domain-containing protein</fullName>
    </submittedName>
</protein>
<dbReference type="EMBL" id="JAAZSQ010000017">
    <property type="protein sequence ID" value="NKX55942.1"/>
    <property type="molecule type" value="Genomic_DNA"/>
</dbReference>
<accession>A0A7X6K504</accession>
<evidence type="ECO:0000256" key="3">
    <source>
        <dbReference type="ARBA" id="ARBA00022729"/>
    </source>
</evidence>
<dbReference type="PROSITE" id="PS50234">
    <property type="entry name" value="VWFA"/>
    <property type="match status" value="1"/>
</dbReference>
<dbReference type="InterPro" id="IPR056861">
    <property type="entry name" value="HMCN1-like_VWA"/>
</dbReference>
<evidence type="ECO:0000256" key="2">
    <source>
        <dbReference type="ARBA" id="ARBA00022525"/>
    </source>
</evidence>